<feature type="compositionally biased region" description="Basic and acidic residues" evidence="1">
    <location>
        <begin position="13"/>
        <end position="29"/>
    </location>
</feature>
<keyword evidence="3" id="KW-1185">Reference proteome</keyword>
<protein>
    <submittedName>
        <fullName evidence="2">Uncharacterized protein</fullName>
    </submittedName>
</protein>
<evidence type="ECO:0000313" key="3">
    <source>
        <dbReference type="Proteomes" id="UP000792457"/>
    </source>
</evidence>
<organism evidence="2 3">
    <name type="scientific">Ladona fulva</name>
    <name type="common">Scarce chaser dragonfly</name>
    <name type="synonym">Libellula fulva</name>
    <dbReference type="NCBI Taxonomy" id="123851"/>
    <lineage>
        <taxon>Eukaryota</taxon>
        <taxon>Metazoa</taxon>
        <taxon>Ecdysozoa</taxon>
        <taxon>Arthropoda</taxon>
        <taxon>Hexapoda</taxon>
        <taxon>Insecta</taxon>
        <taxon>Pterygota</taxon>
        <taxon>Palaeoptera</taxon>
        <taxon>Odonata</taxon>
        <taxon>Epiprocta</taxon>
        <taxon>Anisoptera</taxon>
        <taxon>Libelluloidea</taxon>
        <taxon>Libellulidae</taxon>
        <taxon>Ladona</taxon>
    </lineage>
</organism>
<feature type="region of interest" description="Disordered" evidence="1">
    <location>
        <begin position="1"/>
        <end position="86"/>
    </location>
</feature>
<feature type="compositionally biased region" description="Pro residues" evidence="1">
    <location>
        <begin position="1"/>
        <end position="11"/>
    </location>
</feature>
<gene>
    <name evidence="2" type="ORF">J437_LFUL008502</name>
</gene>
<dbReference type="OrthoDB" id="6499973at2759"/>
<evidence type="ECO:0000256" key="1">
    <source>
        <dbReference type="SAM" id="MobiDB-lite"/>
    </source>
</evidence>
<reference evidence="2" key="1">
    <citation type="submission" date="2013-04" db="EMBL/GenBank/DDBJ databases">
        <authorList>
            <person name="Qu J."/>
            <person name="Murali S.C."/>
            <person name="Bandaranaike D."/>
            <person name="Bellair M."/>
            <person name="Blankenburg K."/>
            <person name="Chao H."/>
            <person name="Dinh H."/>
            <person name="Doddapaneni H."/>
            <person name="Downs B."/>
            <person name="Dugan-Rocha S."/>
            <person name="Elkadiri S."/>
            <person name="Gnanaolivu R.D."/>
            <person name="Hernandez B."/>
            <person name="Javaid M."/>
            <person name="Jayaseelan J.C."/>
            <person name="Lee S."/>
            <person name="Li M."/>
            <person name="Ming W."/>
            <person name="Munidasa M."/>
            <person name="Muniz J."/>
            <person name="Nguyen L."/>
            <person name="Ongeri F."/>
            <person name="Osuji N."/>
            <person name="Pu L.-L."/>
            <person name="Puazo M."/>
            <person name="Qu C."/>
            <person name="Quiroz J."/>
            <person name="Raj R."/>
            <person name="Weissenberger G."/>
            <person name="Xin Y."/>
            <person name="Zou X."/>
            <person name="Han Y."/>
            <person name="Richards S."/>
            <person name="Worley K."/>
            <person name="Muzny D."/>
            <person name="Gibbs R."/>
        </authorList>
    </citation>
    <scope>NUCLEOTIDE SEQUENCE</scope>
    <source>
        <strain evidence="2">Sampled in the wild</strain>
    </source>
</reference>
<proteinExistence type="predicted"/>
<name>A0A8K0K313_LADFU</name>
<sequence length="214" mass="23137">MRPPFVLPPTPTDKSENKDGVEGEKDYHEAQTTSSSPDLPKRKFSRSRSVPEARCRLPEHQQSATSPPPPSQPSTPKVPELPLRGPLRLGAGSPLLRSQRWRLAAAGAGYTGFGAAGQWRLWQRYYPEGGWGWAVVTVSALVNILTHGLQLSFGVLLGPAATKFAVPEVVNSGISNRKKAMQPRVVIRNLASGLSRVDYRVGLGVPLADLQDGS</sequence>
<feature type="compositionally biased region" description="Basic and acidic residues" evidence="1">
    <location>
        <begin position="49"/>
        <end position="59"/>
    </location>
</feature>
<accession>A0A8K0K313</accession>
<dbReference type="EMBL" id="KZ308310">
    <property type="protein sequence ID" value="KAG8227063.1"/>
    <property type="molecule type" value="Genomic_DNA"/>
</dbReference>
<reference evidence="2" key="2">
    <citation type="submission" date="2017-10" db="EMBL/GenBank/DDBJ databases">
        <title>Ladona fulva Genome sequencing and assembly.</title>
        <authorList>
            <person name="Murali S."/>
            <person name="Richards S."/>
            <person name="Bandaranaike D."/>
            <person name="Bellair M."/>
            <person name="Blankenburg K."/>
            <person name="Chao H."/>
            <person name="Dinh H."/>
            <person name="Doddapaneni H."/>
            <person name="Dugan-Rocha S."/>
            <person name="Elkadiri S."/>
            <person name="Gnanaolivu R."/>
            <person name="Hernandez B."/>
            <person name="Skinner E."/>
            <person name="Javaid M."/>
            <person name="Lee S."/>
            <person name="Li M."/>
            <person name="Ming W."/>
            <person name="Munidasa M."/>
            <person name="Muniz J."/>
            <person name="Nguyen L."/>
            <person name="Hughes D."/>
            <person name="Osuji N."/>
            <person name="Pu L.-L."/>
            <person name="Puazo M."/>
            <person name="Qu C."/>
            <person name="Quiroz J."/>
            <person name="Raj R."/>
            <person name="Weissenberger G."/>
            <person name="Xin Y."/>
            <person name="Zou X."/>
            <person name="Han Y."/>
            <person name="Worley K."/>
            <person name="Muzny D."/>
            <person name="Gibbs R."/>
        </authorList>
    </citation>
    <scope>NUCLEOTIDE SEQUENCE</scope>
    <source>
        <strain evidence="2">Sampled in the wild</strain>
    </source>
</reference>
<dbReference type="AlphaFoldDB" id="A0A8K0K313"/>
<comment type="caution">
    <text evidence="2">The sequence shown here is derived from an EMBL/GenBank/DDBJ whole genome shotgun (WGS) entry which is preliminary data.</text>
</comment>
<dbReference type="Proteomes" id="UP000792457">
    <property type="component" value="Unassembled WGS sequence"/>
</dbReference>
<evidence type="ECO:0000313" key="2">
    <source>
        <dbReference type="EMBL" id="KAG8227063.1"/>
    </source>
</evidence>